<proteinExistence type="predicted"/>
<feature type="compositionally biased region" description="Gly residues" evidence="1">
    <location>
        <begin position="154"/>
        <end position="163"/>
    </location>
</feature>
<evidence type="ECO:0000256" key="1">
    <source>
        <dbReference type="SAM" id="MobiDB-lite"/>
    </source>
</evidence>
<dbReference type="OrthoDB" id="313263at2157"/>
<organism evidence="3 4">
    <name type="scientific">Halorubrum halodurans</name>
    <dbReference type="NCBI Taxonomy" id="1383851"/>
    <lineage>
        <taxon>Archaea</taxon>
        <taxon>Methanobacteriati</taxon>
        <taxon>Methanobacteriota</taxon>
        <taxon>Stenosarchaea group</taxon>
        <taxon>Halobacteria</taxon>
        <taxon>Halobacteriales</taxon>
        <taxon>Haloferacaceae</taxon>
        <taxon>Halorubrum</taxon>
    </lineage>
</organism>
<comment type="caution">
    <text evidence="3">The sequence shown here is derived from an EMBL/GenBank/DDBJ whole genome shotgun (WGS) entry which is preliminary data.</text>
</comment>
<keyword evidence="4" id="KW-1185">Reference proteome</keyword>
<evidence type="ECO:0000313" key="4">
    <source>
        <dbReference type="Proteomes" id="UP000216308"/>
    </source>
</evidence>
<reference evidence="3 4" key="1">
    <citation type="journal article" date="2014" name="Front. Microbiol.">
        <title>Population and genomic analysis of the genus Halorubrum.</title>
        <authorList>
            <person name="Fullmer M.S."/>
            <person name="Soucy S.M."/>
            <person name="Swithers K.S."/>
            <person name="Makkay A.M."/>
            <person name="Wheeler R."/>
            <person name="Ventosa A."/>
            <person name="Gogarten J.P."/>
            <person name="Papke R.T."/>
        </authorList>
    </citation>
    <scope>NUCLEOTIDE SEQUENCE [LARGE SCALE GENOMIC DNA]</scope>
    <source>
        <strain evidence="3 4">Cb34</strain>
    </source>
</reference>
<dbReference type="AlphaFoldDB" id="A0A256IFL2"/>
<feature type="region of interest" description="Disordered" evidence="1">
    <location>
        <begin position="61"/>
        <end position="163"/>
    </location>
</feature>
<dbReference type="Proteomes" id="UP000216308">
    <property type="component" value="Unassembled WGS sequence"/>
</dbReference>
<dbReference type="Pfam" id="PF25923">
    <property type="entry name" value="DUF7969"/>
    <property type="match status" value="1"/>
</dbReference>
<name>A0A256IFL2_9EURY</name>
<feature type="compositionally biased region" description="Acidic residues" evidence="1">
    <location>
        <begin position="81"/>
        <end position="106"/>
    </location>
</feature>
<dbReference type="RefSeq" id="WP_094533371.1">
    <property type="nucleotide sequence ID" value="NZ_NHPJ01000104.1"/>
</dbReference>
<sequence>MGYPVTYHCPRCETIVEIEREGYLADKAVRPYPFEGWTYAAPDEPFEGDAADGVRFVCGESDGVVWDPHGNEDGGGTGDAGGDEVDAAGGDGVDDGSDDANGDGGDDPSSPPDRGCGEPFYLSFVRYEEGREVDPRAESEFVTIDPSARPSGPRGPGGPGGVR</sequence>
<protein>
    <recommendedName>
        <fullName evidence="2">DUF7969 domain-containing protein</fullName>
    </recommendedName>
</protein>
<feature type="compositionally biased region" description="Basic and acidic residues" evidence="1">
    <location>
        <begin position="126"/>
        <end position="139"/>
    </location>
</feature>
<evidence type="ECO:0000259" key="2">
    <source>
        <dbReference type="Pfam" id="PF25923"/>
    </source>
</evidence>
<evidence type="ECO:0000313" key="3">
    <source>
        <dbReference type="EMBL" id="OYR55338.1"/>
    </source>
</evidence>
<dbReference type="EMBL" id="NHPJ01000104">
    <property type="protein sequence ID" value="OYR55338.1"/>
    <property type="molecule type" value="Genomic_DNA"/>
</dbReference>
<gene>
    <name evidence="3" type="ORF">DJ70_12100</name>
</gene>
<accession>A0A256IFL2</accession>
<dbReference type="InterPro" id="IPR058275">
    <property type="entry name" value="DUF7969"/>
</dbReference>
<feature type="domain" description="DUF7969" evidence="2">
    <location>
        <begin position="1"/>
        <end position="161"/>
    </location>
</feature>